<dbReference type="AlphaFoldDB" id="A0AAE8SL46"/>
<dbReference type="CDD" id="cd12148">
    <property type="entry name" value="fungal_TF_MHR"/>
    <property type="match status" value="1"/>
</dbReference>
<dbReference type="PANTHER" id="PTHR47256">
    <property type="entry name" value="ZN(II)2CYS6 TRANSCRIPTION FACTOR (EUROFUNG)-RELATED"/>
    <property type="match status" value="1"/>
</dbReference>
<accession>A0AAE8SL46</accession>
<dbReference type="Proteomes" id="UP001187734">
    <property type="component" value="Unassembled WGS sequence"/>
</dbReference>
<sequence>MLELRKGSKDLLQALELLRTAPEDSVVAMLQDLRSKGSVSEFLQSVDSGTVATSSPVNPLATSLAETLADSRVELDLNMRYTGAFPSLETLQIADVDLSLLAAHKRPALTNQHTTMPSSPYSPLDLSSPSSGTPTPSEPWLTPSDATGGAGQRVDPRLEFLRVWQWTSVPVPDLLAAQAVSFYLVNEHPVLAFFDADLMIRDLVSGGRRFCSPLFVSSLLAWSCASYSQFEPRARSLSLAFLEEAEVRWNELQDYNSVTTLSSAMLLVLTCNQHGQDRVGLNYLDASAEIGLRLGLFGDKDSPMPDFNDEESRSAASFAAWGAFGWHSLHSINFRVEHQIRHPPSLPIPGDAAGLSLPDSMGSTFTWISKFWLIIHETFKDGYNNFSRQPMSNAHRMYHLLLDWADNLPEDAKRSDDCPHHVLVLHIWYHAAILDIWRPYLEARSDEYAAQDSDEYSAHEASAKQLKRLVYIYRTKFESTHQTMLITPGLLTLINEIFRKPDASDAQFWFIFAARGCLSIASWCKGLRGTTEGLMTLGSRNGTFKREGWADNSLVEDVRSTTRTLLQDGNYSSLYPINLNSVSENIEDIGMESLAGDFQRLNAQNEPRGKEAEVPSEQHIWKGDHRDLSLTLTEATEEEEYV</sequence>
<dbReference type="EMBL" id="ONZP01000322">
    <property type="protein sequence ID" value="SPJ81559.1"/>
    <property type="molecule type" value="Genomic_DNA"/>
</dbReference>
<comment type="caution">
    <text evidence="2">The sequence shown here is derived from an EMBL/GenBank/DDBJ whole genome shotgun (WGS) entry which is preliminary data.</text>
</comment>
<dbReference type="InterPro" id="IPR053187">
    <property type="entry name" value="Notoamide_regulator"/>
</dbReference>
<keyword evidence="3" id="KW-1185">Reference proteome</keyword>
<feature type="compositionally biased region" description="Low complexity" evidence="1">
    <location>
        <begin position="117"/>
        <end position="139"/>
    </location>
</feature>
<protein>
    <submittedName>
        <fullName evidence="2">Related to nitrate assimilation regulatory protein nirA</fullName>
    </submittedName>
</protein>
<proteinExistence type="predicted"/>
<dbReference type="PANTHER" id="PTHR47256:SF1">
    <property type="entry name" value="ZN(II)2CYS6 TRANSCRIPTION FACTOR (EUROFUNG)"/>
    <property type="match status" value="1"/>
</dbReference>
<reference evidence="2" key="1">
    <citation type="submission" date="2018-03" db="EMBL/GenBank/DDBJ databases">
        <authorList>
            <person name="Guldener U."/>
        </authorList>
    </citation>
    <scope>NUCLEOTIDE SEQUENCE</scope>
</reference>
<evidence type="ECO:0000313" key="3">
    <source>
        <dbReference type="Proteomes" id="UP001187734"/>
    </source>
</evidence>
<feature type="region of interest" description="Disordered" evidence="1">
    <location>
        <begin position="111"/>
        <end position="151"/>
    </location>
</feature>
<gene>
    <name evidence="2" type="ORF">FTOL_08964</name>
</gene>
<evidence type="ECO:0000256" key="1">
    <source>
        <dbReference type="SAM" id="MobiDB-lite"/>
    </source>
</evidence>
<name>A0AAE8SL46_9HYPO</name>
<organism evidence="2 3">
    <name type="scientific">Fusarium torulosum</name>
    <dbReference type="NCBI Taxonomy" id="33205"/>
    <lineage>
        <taxon>Eukaryota</taxon>
        <taxon>Fungi</taxon>
        <taxon>Dikarya</taxon>
        <taxon>Ascomycota</taxon>
        <taxon>Pezizomycotina</taxon>
        <taxon>Sordariomycetes</taxon>
        <taxon>Hypocreomycetidae</taxon>
        <taxon>Hypocreales</taxon>
        <taxon>Nectriaceae</taxon>
        <taxon>Fusarium</taxon>
    </lineage>
</organism>
<evidence type="ECO:0000313" key="2">
    <source>
        <dbReference type="EMBL" id="SPJ81559.1"/>
    </source>
</evidence>